<keyword evidence="12" id="KW-1185">Reference proteome</keyword>
<keyword evidence="4" id="KW-0479">Metal-binding</keyword>
<dbReference type="PRINTS" id="PR00119">
    <property type="entry name" value="CATATPASE"/>
</dbReference>
<dbReference type="Gramene" id="mRNA:HanXRQr2_Chr15g0705781">
    <property type="protein sequence ID" value="mRNA:HanXRQr2_Chr15g0705781"/>
    <property type="gene ID" value="HanXRQr2_Chr15g0705781"/>
</dbReference>
<dbReference type="AlphaFoldDB" id="A0A251RRW3"/>
<comment type="subcellular location">
    <subcellularLocation>
        <location evidence="1">Membrane</location>
    </subcellularLocation>
</comment>
<accession>A0A251RRW3</accession>
<reference evidence="11" key="2">
    <citation type="submission" date="2017-02" db="EMBL/GenBank/DDBJ databases">
        <title>Sunflower complete genome.</title>
        <authorList>
            <person name="Langlade N."/>
            <person name="Munos S."/>
        </authorList>
    </citation>
    <scope>NUCLEOTIDE SEQUENCE [LARGE SCALE GENOMIC DNA]</scope>
    <source>
        <tissue evidence="11">Leaves</tissue>
    </source>
</reference>
<dbReference type="Gene3D" id="3.40.50.1000">
    <property type="entry name" value="HAD superfamily/HAD-like"/>
    <property type="match status" value="1"/>
</dbReference>
<feature type="transmembrane region" description="Helical" evidence="8">
    <location>
        <begin position="73"/>
        <end position="96"/>
    </location>
</feature>
<keyword evidence="5" id="KW-1278">Translocase</keyword>
<dbReference type="Pfam" id="PF00122">
    <property type="entry name" value="E1-E2_ATPase"/>
    <property type="match status" value="1"/>
</dbReference>
<dbReference type="OMA" id="RINESMI"/>
<keyword evidence="7 8" id="KW-0472">Membrane</keyword>
<evidence type="ECO:0000313" key="10">
    <source>
        <dbReference type="EMBL" id="KAF5765609.1"/>
    </source>
</evidence>
<dbReference type="PANTHER" id="PTHR43520:SF22">
    <property type="entry name" value="COPPER-TRANSPORTING ATPASE PAA1, CHLOROPLASTIC"/>
    <property type="match status" value="1"/>
</dbReference>
<dbReference type="Proteomes" id="UP000215914">
    <property type="component" value="Chromosome 17"/>
</dbReference>
<evidence type="ECO:0000313" key="11">
    <source>
        <dbReference type="EMBL" id="OTF87000.1"/>
    </source>
</evidence>
<dbReference type="SUPFAM" id="SSF81665">
    <property type="entry name" value="Calcium ATPase, transmembrane domain M"/>
    <property type="match status" value="1"/>
</dbReference>
<dbReference type="GO" id="GO:0016887">
    <property type="term" value="F:ATP hydrolysis activity"/>
    <property type="evidence" value="ECO:0007669"/>
    <property type="project" value="InterPro"/>
</dbReference>
<name>A0A251RRW3_HELAN</name>
<organism evidence="11 12">
    <name type="scientific">Helianthus annuus</name>
    <name type="common">Common sunflower</name>
    <dbReference type="NCBI Taxonomy" id="4232"/>
    <lineage>
        <taxon>Eukaryota</taxon>
        <taxon>Viridiplantae</taxon>
        <taxon>Streptophyta</taxon>
        <taxon>Embryophyta</taxon>
        <taxon>Tracheophyta</taxon>
        <taxon>Spermatophyta</taxon>
        <taxon>Magnoliopsida</taxon>
        <taxon>eudicotyledons</taxon>
        <taxon>Gunneridae</taxon>
        <taxon>Pentapetalae</taxon>
        <taxon>asterids</taxon>
        <taxon>campanulids</taxon>
        <taxon>Asterales</taxon>
        <taxon>Asteraceae</taxon>
        <taxon>Asteroideae</taxon>
        <taxon>Heliantheae alliance</taxon>
        <taxon>Heliantheae</taxon>
        <taxon>Helianthus</taxon>
    </lineage>
</organism>
<dbReference type="GO" id="GO:0016020">
    <property type="term" value="C:membrane"/>
    <property type="evidence" value="ECO:0007669"/>
    <property type="project" value="UniProtKB-SubCell"/>
</dbReference>
<dbReference type="InterPro" id="IPR001757">
    <property type="entry name" value="P_typ_ATPase"/>
</dbReference>
<keyword evidence="3 8" id="KW-0812">Transmembrane</keyword>
<gene>
    <name evidence="11" type="ORF">HannXRQ_Chr17g0556951</name>
    <name evidence="10" type="ORF">HanXRQr2_Chr15g0705781</name>
</gene>
<dbReference type="InterPro" id="IPR023214">
    <property type="entry name" value="HAD_sf"/>
</dbReference>
<feature type="domain" description="P-type ATPase A" evidence="9">
    <location>
        <begin position="1"/>
        <end position="53"/>
    </location>
</feature>
<dbReference type="Gene3D" id="3.40.1110.10">
    <property type="entry name" value="Calcium-transporting ATPase, cytoplasmic domain N"/>
    <property type="match status" value="1"/>
</dbReference>
<comment type="similarity">
    <text evidence="2">Belongs to the cation transport ATPase (P-type) (TC 3.A.3) family. Type IB subfamily.</text>
</comment>
<sequence length="190" mass="19649">MDESSFTGEPLPVAKLPGAEVSAGSINLNGALTVEVQRSGGETFMGDIVRLVEEAQSREAPVQRLADKVAGHFTYGVMAISTATFVFWSTVGACILPVAFQQGSAMSLALQLSCSILVVACPCALGLATPTAVLVGTSLGATKGLLLRGGSILEKFSAVNTIVFDKTGTLTISKPVVTKIVTTASDEHFE</sequence>
<dbReference type="InterPro" id="IPR023298">
    <property type="entry name" value="ATPase_P-typ_TM_dom_sf"/>
</dbReference>
<dbReference type="InterPro" id="IPR018303">
    <property type="entry name" value="ATPase_P-typ_P_site"/>
</dbReference>
<dbReference type="EMBL" id="CM007906">
    <property type="protein sequence ID" value="OTF87000.1"/>
    <property type="molecule type" value="Genomic_DNA"/>
</dbReference>
<dbReference type="NCBIfam" id="TIGR01494">
    <property type="entry name" value="ATPase_P-type"/>
    <property type="match status" value="1"/>
</dbReference>
<dbReference type="InterPro" id="IPR059000">
    <property type="entry name" value="ATPase_P-type_domA"/>
</dbReference>
<proteinExistence type="inferred from homology"/>
<dbReference type="STRING" id="4232.A0A251RRW3"/>
<dbReference type="SUPFAM" id="SSF81653">
    <property type="entry name" value="Calcium ATPase, transduction domain A"/>
    <property type="match status" value="1"/>
</dbReference>
<reference evidence="10 12" key="1">
    <citation type="journal article" date="2017" name="Nature">
        <title>The sunflower genome provides insights into oil metabolism, flowering and Asterid evolution.</title>
        <authorList>
            <person name="Badouin H."/>
            <person name="Gouzy J."/>
            <person name="Grassa C.J."/>
            <person name="Murat F."/>
            <person name="Staton S.E."/>
            <person name="Cottret L."/>
            <person name="Lelandais-Briere C."/>
            <person name="Owens G.L."/>
            <person name="Carrere S."/>
            <person name="Mayjonade B."/>
            <person name="Legrand L."/>
            <person name="Gill N."/>
            <person name="Kane N.C."/>
            <person name="Bowers J.E."/>
            <person name="Hubner S."/>
            <person name="Bellec A."/>
            <person name="Berard A."/>
            <person name="Berges H."/>
            <person name="Blanchet N."/>
            <person name="Boniface M.C."/>
            <person name="Brunel D."/>
            <person name="Catrice O."/>
            <person name="Chaidir N."/>
            <person name="Claudel C."/>
            <person name="Donnadieu C."/>
            <person name="Faraut T."/>
            <person name="Fievet G."/>
            <person name="Helmstetter N."/>
            <person name="King M."/>
            <person name="Knapp S.J."/>
            <person name="Lai Z."/>
            <person name="Le Paslier M.C."/>
            <person name="Lippi Y."/>
            <person name="Lorenzon L."/>
            <person name="Mandel J.R."/>
            <person name="Marage G."/>
            <person name="Marchand G."/>
            <person name="Marquand E."/>
            <person name="Bret-Mestries E."/>
            <person name="Morien E."/>
            <person name="Nambeesan S."/>
            <person name="Nguyen T."/>
            <person name="Pegot-Espagnet P."/>
            <person name="Pouilly N."/>
            <person name="Raftis F."/>
            <person name="Sallet E."/>
            <person name="Schiex T."/>
            <person name="Thomas J."/>
            <person name="Vandecasteele C."/>
            <person name="Vares D."/>
            <person name="Vear F."/>
            <person name="Vautrin S."/>
            <person name="Crespi M."/>
            <person name="Mangin B."/>
            <person name="Burke J.M."/>
            <person name="Salse J."/>
            <person name="Munos S."/>
            <person name="Vincourt P."/>
            <person name="Rieseberg L.H."/>
            <person name="Langlade N.B."/>
        </authorList>
    </citation>
    <scope>NUCLEOTIDE SEQUENCE [LARGE SCALE GENOMIC DNA]</scope>
    <source>
        <strain evidence="12">cv. SF193</strain>
        <tissue evidence="10">Leaves</tissue>
    </source>
</reference>
<dbReference type="InterPro" id="IPR008250">
    <property type="entry name" value="ATPase_P-typ_transduc_dom_A_sf"/>
</dbReference>
<dbReference type="GO" id="GO:0005524">
    <property type="term" value="F:ATP binding"/>
    <property type="evidence" value="ECO:0007669"/>
    <property type="project" value="InterPro"/>
</dbReference>
<dbReference type="InParanoid" id="A0A251RRW3"/>
<dbReference type="GO" id="GO:0046872">
    <property type="term" value="F:metal ion binding"/>
    <property type="evidence" value="ECO:0007669"/>
    <property type="project" value="UniProtKB-KW"/>
</dbReference>
<reference evidence="10" key="3">
    <citation type="submission" date="2020-06" db="EMBL/GenBank/DDBJ databases">
        <title>Helianthus annuus Genome sequencing and assembly Release 2.</title>
        <authorList>
            <person name="Gouzy J."/>
            <person name="Langlade N."/>
            <person name="Munos S."/>
        </authorList>
    </citation>
    <scope>NUCLEOTIDE SEQUENCE</scope>
    <source>
        <tissue evidence="10">Leaves</tissue>
    </source>
</reference>
<dbReference type="EC" id="3.6.3.-" evidence="10"/>
<evidence type="ECO:0000256" key="1">
    <source>
        <dbReference type="ARBA" id="ARBA00004370"/>
    </source>
</evidence>
<keyword evidence="10" id="KW-0378">Hydrolase</keyword>
<dbReference type="Gene3D" id="2.70.150.10">
    <property type="entry name" value="Calcium-transporting ATPase, cytoplasmic transduction domain A"/>
    <property type="match status" value="1"/>
</dbReference>
<evidence type="ECO:0000259" key="9">
    <source>
        <dbReference type="Pfam" id="PF00122"/>
    </source>
</evidence>
<dbReference type="EMBL" id="MNCJ02000330">
    <property type="protein sequence ID" value="KAF5765609.1"/>
    <property type="molecule type" value="Genomic_DNA"/>
</dbReference>
<evidence type="ECO:0000256" key="2">
    <source>
        <dbReference type="ARBA" id="ARBA00006024"/>
    </source>
</evidence>
<dbReference type="PANTHER" id="PTHR43520">
    <property type="entry name" value="ATP7, ISOFORM B"/>
    <property type="match status" value="1"/>
</dbReference>
<evidence type="ECO:0000256" key="3">
    <source>
        <dbReference type="ARBA" id="ARBA00022692"/>
    </source>
</evidence>
<evidence type="ECO:0000256" key="4">
    <source>
        <dbReference type="ARBA" id="ARBA00022723"/>
    </source>
</evidence>
<evidence type="ECO:0000256" key="5">
    <source>
        <dbReference type="ARBA" id="ARBA00022967"/>
    </source>
</evidence>
<feature type="transmembrane region" description="Helical" evidence="8">
    <location>
        <begin position="108"/>
        <end position="128"/>
    </location>
</feature>
<dbReference type="PROSITE" id="PS00154">
    <property type="entry name" value="ATPASE_E1_E2"/>
    <property type="match status" value="1"/>
</dbReference>
<evidence type="ECO:0000313" key="12">
    <source>
        <dbReference type="Proteomes" id="UP000215914"/>
    </source>
</evidence>
<evidence type="ECO:0000256" key="6">
    <source>
        <dbReference type="ARBA" id="ARBA00022989"/>
    </source>
</evidence>
<keyword evidence="6 8" id="KW-1133">Transmembrane helix</keyword>
<protein>
    <submittedName>
        <fullName evidence="10">Hydrolase</fullName>
        <ecNumber evidence="10">3.6.3.-</ecNumber>
    </submittedName>
    <submittedName>
        <fullName evidence="11">Putative P-type ATPase, HAD-like domain protein</fullName>
    </submittedName>
</protein>
<dbReference type="InterPro" id="IPR023299">
    <property type="entry name" value="ATPase_P-typ_cyto_dom_N"/>
</dbReference>
<evidence type="ECO:0000256" key="8">
    <source>
        <dbReference type="SAM" id="Phobius"/>
    </source>
</evidence>
<dbReference type="OrthoDB" id="432719at2759"/>
<evidence type="ECO:0000256" key="7">
    <source>
        <dbReference type="ARBA" id="ARBA00023136"/>
    </source>
</evidence>